<dbReference type="PANTHER" id="PTHR31793">
    <property type="entry name" value="4-HYDROXYBENZOYL-COA THIOESTERASE FAMILY MEMBER"/>
    <property type="match status" value="1"/>
</dbReference>
<keyword evidence="4" id="KW-1185">Reference proteome</keyword>
<reference evidence="3" key="1">
    <citation type="submission" date="2023-07" db="EMBL/GenBank/DDBJ databases">
        <title>Sequencing the genomes of 1000 actinobacteria strains.</title>
        <authorList>
            <person name="Klenk H.-P."/>
        </authorList>
    </citation>
    <scope>NUCLEOTIDE SEQUENCE</scope>
    <source>
        <strain evidence="3">DSM 45977</strain>
    </source>
</reference>
<dbReference type="GO" id="GO:0047617">
    <property type="term" value="F:fatty acyl-CoA hydrolase activity"/>
    <property type="evidence" value="ECO:0007669"/>
    <property type="project" value="TreeGrafter"/>
</dbReference>
<dbReference type="InterPro" id="IPR050563">
    <property type="entry name" value="4-hydroxybenzoyl-CoA_TE"/>
</dbReference>
<sequence>MAEFPDPPPSRSDFPVLWPITTRWEDNDVYGHVNNVVHYSWFDTAVNGWLMRATGADISTLPAIGLVAETACRYLSELSFPDEVEVGLGLGRLGNSSVRYRLAVFGNRQESPAALGHFVHVYVDRDTRRTVPVPEEIRTALEKLE</sequence>
<organism evidence="3 4">
    <name type="scientific">Haloactinomyces albus</name>
    <dbReference type="NCBI Taxonomy" id="1352928"/>
    <lineage>
        <taxon>Bacteria</taxon>
        <taxon>Bacillati</taxon>
        <taxon>Actinomycetota</taxon>
        <taxon>Actinomycetes</taxon>
        <taxon>Actinopolysporales</taxon>
        <taxon>Actinopolysporaceae</taxon>
        <taxon>Haloactinomyces</taxon>
    </lineage>
</organism>
<dbReference type="RefSeq" id="WP_310274283.1">
    <property type="nucleotide sequence ID" value="NZ_JAVDXW010000001.1"/>
</dbReference>
<name>A0AAE3ZCX0_9ACTN</name>
<dbReference type="Pfam" id="PF13279">
    <property type="entry name" value="4HBT_2"/>
    <property type="match status" value="1"/>
</dbReference>
<dbReference type="SUPFAM" id="SSF54637">
    <property type="entry name" value="Thioesterase/thiol ester dehydrase-isomerase"/>
    <property type="match status" value="1"/>
</dbReference>
<dbReference type="PANTHER" id="PTHR31793:SF27">
    <property type="entry name" value="NOVEL THIOESTERASE SUPERFAMILY DOMAIN AND SAPOSIN A-TYPE DOMAIN CONTAINING PROTEIN (0610012H03RIK)"/>
    <property type="match status" value="1"/>
</dbReference>
<dbReference type="AlphaFoldDB" id="A0AAE3ZCX0"/>
<dbReference type="Proteomes" id="UP001180845">
    <property type="component" value="Unassembled WGS sequence"/>
</dbReference>
<proteinExistence type="inferred from homology"/>
<dbReference type="Gene3D" id="3.10.129.10">
    <property type="entry name" value="Hotdog Thioesterase"/>
    <property type="match status" value="1"/>
</dbReference>
<evidence type="ECO:0000256" key="1">
    <source>
        <dbReference type="ARBA" id="ARBA00005953"/>
    </source>
</evidence>
<dbReference type="EMBL" id="JAVDXW010000001">
    <property type="protein sequence ID" value="MDR7302612.1"/>
    <property type="molecule type" value="Genomic_DNA"/>
</dbReference>
<dbReference type="InterPro" id="IPR029069">
    <property type="entry name" value="HotDog_dom_sf"/>
</dbReference>
<gene>
    <name evidence="3" type="ORF">JOF55_002793</name>
</gene>
<evidence type="ECO:0000256" key="2">
    <source>
        <dbReference type="ARBA" id="ARBA00022801"/>
    </source>
</evidence>
<comment type="caution">
    <text evidence="3">The sequence shown here is derived from an EMBL/GenBank/DDBJ whole genome shotgun (WGS) entry which is preliminary data.</text>
</comment>
<dbReference type="CDD" id="cd00586">
    <property type="entry name" value="4HBT"/>
    <property type="match status" value="1"/>
</dbReference>
<accession>A0AAE3ZCX0</accession>
<protein>
    <submittedName>
        <fullName evidence="3">Acyl-CoA thioester hydrolase</fullName>
        <ecNumber evidence="3">3.1.2.-</ecNumber>
    </submittedName>
</protein>
<evidence type="ECO:0000313" key="3">
    <source>
        <dbReference type="EMBL" id="MDR7302612.1"/>
    </source>
</evidence>
<comment type="similarity">
    <text evidence="1">Belongs to the 4-hydroxybenzoyl-CoA thioesterase family.</text>
</comment>
<evidence type="ECO:0000313" key="4">
    <source>
        <dbReference type="Proteomes" id="UP001180845"/>
    </source>
</evidence>
<keyword evidence="2 3" id="KW-0378">Hydrolase</keyword>
<dbReference type="EC" id="3.1.2.-" evidence="3"/>